<dbReference type="PANTHER" id="PTHR30160">
    <property type="entry name" value="TETRAACYLDISACCHARIDE 4'-KINASE-RELATED"/>
    <property type="match status" value="1"/>
</dbReference>
<dbReference type="STRING" id="649333.SAMN04487989_101601"/>
<reference evidence="4" key="1">
    <citation type="submission" date="2016-10" db="EMBL/GenBank/DDBJ databases">
        <authorList>
            <person name="Varghese N."/>
            <person name="Submissions S."/>
        </authorList>
    </citation>
    <scope>NUCLEOTIDE SEQUENCE [LARGE SCALE GENOMIC DNA]</scope>
    <source>
        <strain evidence="4">DSM 23925</strain>
    </source>
</reference>
<dbReference type="SUPFAM" id="SSF53756">
    <property type="entry name" value="UDP-Glycosyltransferase/glycogen phosphorylase"/>
    <property type="match status" value="1"/>
</dbReference>
<dbReference type="GO" id="GO:0009244">
    <property type="term" value="P:lipopolysaccharide core region biosynthetic process"/>
    <property type="evidence" value="ECO:0007669"/>
    <property type="project" value="TreeGrafter"/>
</dbReference>
<gene>
    <name evidence="3" type="ORF">SAMN04487989_101601</name>
</gene>
<evidence type="ECO:0000256" key="2">
    <source>
        <dbReference type="ARBA" id="ARBA00022679"/>
    </source>
</evidence>
<dbReference type="CDD" id="cd03789">
    <property type="entry name" value="GT9_LPS_heptosyltransferase"/>
    <property type="match status" value="1"/>
</dbReference>
<keyword evidence="4" id="KW-1185">Reference proteome</keyword>
<keyword evidence="2 3" id="KW-0808">Transferase</keyword>
<dbReference type="Proteomes" id="UP000198705">
    <property type="component" value="Unassembled WGS sequence"/>
</dbReference>
<proteinExistence type="predicted"/>
<dbReference type="EMBL" id="FOVN01000001">
    <property type="protein sequence ID" value="SFN46389.1"/>
    <property type="molecule type" value="Genomic_DNA"/>
</dbReference>
<organism evidence="3 4">
    <name type="scientific">Bizionia echini</name>
    <dbReference type="NCBI Taxonomy" id="649333"/>
    <lineage>
        <taxon>Bacteria</taxon>
        <taxon>Pseudomonadati</taxon>
        <taxon>Bacteroidota</taxon>
        <taxon>Flavobacteriia</taxon>
        <taxon>Flavobacteriales</taxon>
        <taxon>Flavobacteriaceae</taxon>
        <taxon>Bizionia</taxon>
    </lineage>
</organism>
<protein>
    <submittedName>
        <fullName evidence="3">ADP-heptose:LPS heptosyltransferase</fullName>
    </submittedName>
</protein>
<evidence type="ECO:0000313" key="3">
    <source>
        <dbReference type="EMBL" id="SFN46389.1"/>
    </source>
</evidence>
<evidence type="ECO:0000256" key="1">
    <source>
        <dbReference type="ARBA" id="ARBA00022676"/>
    </source>
</evidence>
<dbReference type="AlphaFoldDB" id="A0A1I4Z8V7"/>
<dbReference type="Pfam" id="PF01075">
    <property type="entry name" value="Glyco_transf_9"/>
    <property type="match status" value="1"/>
</dbReference>
<dbReference type="InterPro" id="IPR002201">
    <property type="entry name" value="Glyco_trans_9"/>
</dbReference>
<name>A0A1I4Z8V7_9FLAO</name>
<accession>A0A1I4Z8V7</accession>
<evidence type="ECO:0000313" key="4">
    <source>
        <dbReference type="Proteomes" id="UP000198705"/>
    </source>
</evidence>
<keyword evidence="1" id="KW-0328">Glycosyltransferase</keyword>
<sequence length="325" mass="36198">MGDVAMTVPVLRAFTQQYPSVKITVLTRAFFKPLFRDLKNVTVFPADVKGKHKGLVGLYKLSRELKKENCDAIADLHKVLRTKVLKPLIGTRKVATIDKDRKAKKQLTKGKIFEQLKTTHQRYADVFETLGFPVDLSNPNYPIPAALNPNISKLMGDSNKKRIGIAPFAAHDGKKYPLELMEQVIKELSKNYQVLLFGGGKKEVQILNYFESEADGIINMAGKLAFNEELDVISNLNVMLSMDSGNAHLAAMFGVKVVTIWGVTHPFAGFAPFNQPADYALVADRNQYPKIPTSIYGNKYPEDYKDAAGTVPVERVVEKIRTVLG</sequence>
<dbReference type="PANTHER" id="PTHR30160:SF22">
    <property type="entry name" value="LIPOPOLYSACCHARIDE CORE BIOSYNTHESIS PROTEIN"/>
    <property type="match status" value="1"/>
</dbReference>
<dbReference type="OrthoDB" id="9768048at2"/>
<dbReference type="Gene3D" id="3.40.50.2000">
    <property type="entry name" value="Glycogen Phosphorylase B"/>
    <property type="match status" value="2"/>
</dbReference>
<dbReference type="GO" id="GO:0005829">
    <property type="term" value="C:cytosol"/>
    <property type="evidence" value="ECO:0007669"/>
    <property type="project" value="TreeGrafter"/>
</dbReference>
<dbReference type="InterPro" id="IPR051199">
    <property type="entry name" value="LPS_LOS_Heptosyltrfase"/>
</dbReference>
<dbReference type="GO" id="GO:0008713">
    <property type="term" value="F:ADP-heptose-lipopolysaccharide heptosyltransferase activity"/>
    <property type="evidence" value="ECO:0007669"/>
    <property type="project" value="TreeGrafter"/>
</dbReference>